<sequence>MEINTIMSSQIMELQHTVQMSVMQSALNLNTAAAVELLEDLPQQQVAIHPYKGSVIDISI</sequence>
<organism evidence="1 2">
    <name type="scientific">Lysinibacillus agricola</name>
    <dbReference type="NCBI Taxonomy" id="2590012"/>
    <lineage>
        <taxon>Bacteria</taxon>
        <taxon>Bacillati</taxon>
        <taxon>Bacillota</taxon>
        <taxon>Bacilli</taxon>
        <taxon>Bacillales</taxon>
        <taxon>Bacillaceae</taxon>
        <taxon>Lysinibacillus</taxon>
    </lineage>
</organism>
<dbReference type="Proteomes" id="UP000596049">
    <property type="component" value="Chromosome"/>
</dbReference>
<dbReference type="Pfam" id="PF14070">
    <property type="entry name" value="YjfB_motility"/>
    <property type="match status" value="1"/>
</dbReference>
<evidence type="ECO:0000313" key="1">
    <source>
        <dbReference type="EMBL" id="QQP12872.1"/>
    </source>
</evidence>
<reference evidence="1 2" key="1">
    <citation type="submission" date="2020-01" db="EMBL/GenBank/DDBJ databases">
        <authorList>
            <person name="Liu G."/>
            <person name="Liu B."/>
        </authorList>
    </citation>
    <scope>NUCLEOTIDE SEQUENCE [LARGE SCALE GENOMIC DNA]</scope>
    <source>
        <strain evidence="1 2">FJAT-51161</strain>
    </source>
</reference>
<keyword evidence="2" id="KW-1185">Reference proteome</keyword>
<accession>A0ABX7AUD5</accession>
<dbReference type="EMBL" id="CP067341">
    <property type="protein sequence ID" value="QQP12872.1"/>
    <property type="molecule type" value="Genomic_DNA"/>
</dbReference>
<evidence type="ECO:0000313" key="2">
    <source>
        <dbReference type="Proteomes" id="UP000596049"/>
    </source>
</evidence>
<dbReference type="InterPro" id="IPR025906">
    <property type="entry name" value="YjfB_motility"/>
</dbReference>
<protein>
    <submittedName>
        <fullName evidence="1">Motility protein</fullName>
    </submittedName>
</protein>
<proteinExistence type="predicted"/>
<dbReference type="RefSeq" id="WP_053595827.1">
    <property type="nucleotide sequence ID" value="NZ_CP067341.1"/>
</dbReference>
<name>A0ABX7AUD5_9BACI</name>
<gene>
    <name evidence="1" type="ORF">FJQ98_01930</name>
</gene>